<name>A0AA39WJM5_9PEZI</name>
<evidence type="ECO:0008006" key="4">
    <source>
        <dbReference type="Google" id="ProtNLM"/>
    </source>
</evidence>
<accession>A0AA39WJM5</accession>
<feature type="compositionally biased region" description="Acidic residues" evidence="1">
    <location>
        <begin position="112"/>
        <end position="123"/>
    </location>
</feature>
<protein>
    <recommendedName>
        <fullName evidence="4">Gag protein</fullName>
    </recommendedName>
</protein>
<feature type="compositionally biased region" description="Basic residues" evidence="1">
    <location>
        <begin position="334"/>
        <end position="347"/>
    </location>
</feature>
<feature type="compositionally biased region" description="Pro residues" evidence="1">
    <location>
        <begin position="59"/>
        <end position="70"/>
    </location>
</feature>
<organism evidence="2 3">
    <name type="scientific">Immersiella caudata</name>
    <dbReference type="NCBI Taxonomy" id="314043"/>
    <lineage>
        <taxon>Eukaryota</taxon>
        <taxon>Fungi</taxon>
        <taxon>Dikarya</taxon>
        <taxon>Ascomycota</taxon>
        <taxon>Pezizomycotina</taxon>
        <taxon>Sordariomycetes</taxon>
        <taxon>Sordariomycetidae</taxon>
        <taxon>Sordariales</taxon>
        <taxon>Lasiosphaeriaceae</taxon>
        <taxon>Immersiella</taxon>
    </lineage>
</organism>
<dbReference type="AlphaFoldDB" id="A0AA39WJM5"/>
<proteinExistence type="predicted"/>
<sequence>MATTTQNVYYKGPDDWLVWSLAFRTRAKSGRILEYAMGKENWPREPRRPHVGVFYRTPRIPPTNDPPPNDAPNQGRGRRSRRPTEKGRQQAGASSHNARASTTTITQGDHTVDDEEDDDESMSEPELMGPGDLAEADRLNYLDAQRIYDFDYKRWKAIDDAKAELQRWVLGSVRPSLLHHFEEGSVEEGYQALERLATPHMEKLADNARNAYNNHLQSIKRHERKLSKWIEKWEDHLNEAEKHNLVDITEPNAWWPHLLKALKNTEDGRAWAIGESIGTAVKAREVDYRAVGAILQQKIGSGSSPTHNRRIEGGFPAFHGAESEESDGSERSRGSNRSHNGNRKSRGKPRDRGGFKSHGNQGRGGHTGSKRPYNNDGAYEQGGKRLRNDKTTCWLCDTAGHSIDRCYFTYEPNDPLMPKGGLPEWFKQKERTAHGKAIRKLIEVDPETAEKVAQAKKKRKMD</sequence>
<keyword evidence="3" id="KW-1185">Reference proteome</keyword>
<evidence type="ECO:0000256" key="1">
    <source>
        <dbReference type="SAM" id="MobiDB-lite"/>
    </source>
</evidence>
<dbReference type="Proteomes" id="UP001175000">
    <property type="component" value="Unassembled WGS sequence"/>
</dbReference>
<comment type="caution">
    <text evidence="2">The sequence shown here is derived from an EMBL/GenBank/DDBJ whole genome shotgun (WGS) entry which is preliminary data.</text>
</comment>
<gene>
    <name evidence="2" type="ORF">B0T14DRAFT_249837</name>
</gene>
<evidence type="ECO:0000313" key="2">
    <source>
        <dbReference type="EMBL" id="KAK0616589.1"/>
    </source>
</evidence>
<evidence type="ECO:0000313" key="3">
    <source>
        <dbReference type="Proteomes" id="UP001175000"/>
    </source>
</evidence>
<reference evidence="2" key="1">
    <citation type="submission" date="2023-06" db="EMBL/GenBank/DDBJ databases">
        <title>Genome-scale phylogeny and comparative genomics of the fungal order Sordariales.</title>
        <authorList>
            <consortium name="Lawrence Berkeley National Laboratory"/>
            <person name="Hensen N."/>
            <person name="Bonometti L."/>
            <person name="Westerberg I."/>
            <person name="Brannstrom I.O."/>
            <person name="Guillou S."/>
            <person name="Cros-Aarteil S."/>
            <person name="Calhoun S."/>
            <person name="Haridas S."/>
            <person name="Kuo A."/>
            <person name="Mondo S."/>
            <person name="Pangilinan J."/>
            <person name="Riley R."/>
            <person name="Labutti K."/>
            <person name="Andreopoulos B."/>
            <person name="Lipzen A."/>
            <person name="Chen C."/>
            <person name="Yanf M."/>
            <person name="Daum C."/>
            <person name="Ng V."/>
            <person name="Clum A."/>
            <person name="Steindorff A."/>
            <person name="Ohm R."/>
            <person name="Martin F."/>
            <person name="Silar P."/>
            <person name="Natvig D."/>
            <person name="Lalanne C."/>
            <person name="Gautier V."/>
            <person name="Ament-Velasquez S.L."/>
            <person name="Kruys A."/>
            <person name="Hutchinson M.I."/>
            <person name="Powell A.J."/>
            <person name="Barry K."/>
            <person name="Miller A.N."/>
            <person name="Grigoriev I.V."/>
            <person name="Debuchy R."/>
            <person name="Gladieux P."/>
            <person name="Thoren M.H."/>
            <person name="Johannesson H."/>
        </authorList>
    </citation>
    <scope>NUCLEOTIDE SEQUENCE</scope>
    <source>
        <strain evidence="2">CBS 606.72</strain>
    </source>
</reference>
<feature type="region of interest" description="Disordered" evidence="1">
    <location>
        <begin position="54"/>
        <end position="134"/>
    </location>
</feature>
<feature type="compositionally biased region" description="Polar residues" evidence="1">
    <location>
        <begin position="91"/>
        <end position="109"/>
    </location>
</feature>
<dbReference type="EMBL" id="JAULSU010000005">
    <property type="protein sequence ID" value="KAK0616589.1"/>
    <property type="molecule type" value="Genomic_DNA"/>
</dbReference>
<feature type="region of interest" description="Disordered" evidence="1">
    <location>
        <begin position="299"/>
        <end position="384"/>
    </location>
</feature>